<reference evidence="1 2" key="1">
    <citation type="submission" date="2019-10" db="EMBL/GenBank/DDBJ databases">
        <title>Alkalibaculum tamaniensis sp.nov., a new alkaliphilic acetogen, isolated on methoxylated aromatics from a mud volcano.</title>
        <authorList>
            <person name="Khomyakova M.A."/>
            <person name="Merkel A.Y."/>
            <person name="Bonch-Osmolovskaya E.A."/>
            <person name="Slobodkin A.I."/>
        </authorList>
    </citation>
    <scope>NUCLEOTIDE SEQUENCE [LARGE SCALE GENOMIC DNA]</scope>
    <source>
        <strain evidence="1 2">M08DMB</strain>
    </source>
</reference>
<organism evidence="1 2">
    <name type="scientific">Alkalibaculum sporogenes</name>
    <dbReference type="NCBI Taxonomy" id="2655001"/>
    <lineage>
        <taxon>Bacteria</taxon>
        <taxon>Bacillati</taxon>
        <taxon>Bacillota</taxon>
        <taxon>Clostridia</taxon>
        <taxon>Eubacteriales</taxon>
        <taxon>Eubacteriaceae</taxon>
        <taxon>Alkalibaculum</taxon>
    </lineage>
</organism>
<comment type="caution">
    <text evidence="1">The sequence shown here is derived from an EMBL/GenBank/DDBJ whole genome shotgun (WGS) entry which is preliminary data.</text>
</comment>
<dbReference type="Proteomes" id="UP000440004">
    <property type="component" value="Unassembled WGS sequence"/>
</dbReference>
<keyword evidence="2" id="KW-1185">Reference proteome</keyword>
<evidence type="ECO:0000313" key="2">
    <source>
        <dbReference type="Proteomes" id="UP000440004"/>
    </source>
</evidence>
<protein>
    <submittedName>
        <fullName evidence="1">Uncharacterized protein</fullName>
    </submittedName>
</protein>
<evidence type="ECO:0000313" key="1">
    <source>
        <dbReference type="EMBL" id="MPW26524.1"/>
    </source>
</evidence>
<dbReference type="EMBL" id="WHNX01000020">
    <property type="protein sequence ID" value="MPW26524.1"/>
    <property type="molecule type" value="Genomic_DNA"/>
</dbReference>
<accession>A0A6A7KAV1</accession>
<dbReference type="RefSeq" id="WP_152805119.1">
    <property type="nucleotide sequence ID" value="NZ_WHNX01000020.1"/>
</dbReference>
<sequence length="60" mass="6998">MLICISLRCFKNHIVGIALPYEKNHIEFVEMVDYAINRLGIIVFWVKGYEVEIQASDVQK</sequence>
<dbReference type="AlphaFoldDB" id="A0A6A7KAV1"/>
<gene>
    <name evidence="1" type="ORF">GC105_12055</name>
</gene>
<proteinExistence type="predicted"/>
<name>A0A6A7KAV1_9FIRM</name>